<evidence type="ECO:0000313" key="2">
    <source>
        <dbReference type="EMBL" id="MFB9819987.1"/>
    </source>
</evidence>
<feature type="domain" description="Stress-response A/B barrel" evidence="1">
    <location>
        <begin position="2"/>
        <end position="95"/>
    </location>
</feature>
<dbReference type="InterPro" id="IPR013097">
    <property type="entry name" value="Dabb"/>
</dbReference>
<dbReference type="SMART" id="SM00886">
    <property type="entry name" value="Dabb"/>
    <property type="match status" value="1"/>
</dbReference>
<protein>
    <submittedName>
        <fullName evidence="2">Dabb family protein</fullName>
    </submittedName>
</protein>
<dbReference type="Pfam" id="PF07876">
    <property type="entry name" value="Dabb"/>
    <property type="match status" value="1"/>
</dbReference>
<evidence type="ECO:0000313" key="3">
    <source>
        <dbReference type="Proteomes" id="UP001589702"/>
    </source>
</evidence>
<accession>A0ABV5XZ14</accession>
<dbReference type="PROSITE" id="PS51502">
    <property type="entry name" value="S_R_A_B_BARREL"/>
    <property type="match status" value="1"/>
</dbReference>
<dbReference type="InterPro" id="IPR011008">
    <property type="entry name" value="Dimeric_a/b-barrel"/>
</dbReference>
<dbReference type="SUPFAM" id="SSF54909">
    <property type="entry name" value="Dimeric alpha+beta barrel"/>
    <property type="match status" value="1"/>
</dbReference>
<sequence>MIRHIVLFRVSEGTPLERVQEAVDRLEALVGVIPGLRSLRAGIDIGIEGNFDFGLVAELEDRAALEVFSKDATHIDVAMYILEFRKNTDIAILDLEI</sequence>
<proteinExistence type="predicted"/>
<keyword evidence="3" id="KW-1185">Reference proteome</keyword>
<gene>
    <name evidence="2" type="ORF">ACFFP1_10800</name>
</gene>
<organism evidence="2 3">
    <name type="scientific">Arthrobacter ramosus</name>
    <dbReference type="NCBI Taxonomy" id="1672"/>
    <lineage>
        <taxon>Bacteria</taxon>
        <taxon>Bacillati</taxon>
        <taxon>Actinomycetota</taxon>
        <taxon>Actinomycetes</taxon>
        <taxon>Micrococcales</taxon>
        <taxon>Micrococcaceae</taxon>
        <taxon>Arthrobacter</taxon>
    </lineage>
</organism>
<comment type="caution">
    <text evidence="2">The sequence shown here is derived from an EMBL/GenBank/DDBJ whole genome shotgun (WGS) entry which is preliminary data.</text>
</comment>
<dbReference type="EMBL" id="JBHMBC010000016">
    <property type="protein sequence ID" value="MFB9819987.1"/>
    <property type="molecule type" value="Genomic_DNA"/>
</dbReference>
<dbReference type="Proteomes" id="UP001589702">
    <property type="component" value="Unassembled WGS sequence"/>
</dbReference>
<name>A0ABV5XZ14_ARTRM</name>
<dbReference type="Gene3D" id="3.30.70.100">
    <property type="match status" value="1"/>
</dbReference>
<reference evidence="2 3" key="1">
    <citation type="submission" date="2024-09" db="EMBL/GenBank/DDBJ databases">
        <authorList>
            <person name="Sun Q."/>
            <person name="Mori K."/>
        </authorList>
    </citation>
    <scope>NUCLEOTIDE SEQUENCE [LARGE SCALE GENOMIC DNA]</scope>
    <source>
        <strain evidence="2 3">JCM 1334</strain>
    </source>
</reference>
<dbReference type="RefSeq" id="WP_234752146.1">
    <property type="nucleotide sequence ID" value="NZ_BAAAWN010000001.1"/>
</dbReference>
<evidence type="ECO:0000259" key="1">
    <source>
        <dbReference type="PROSITE" id="PS51502"/>
    </source>
</evidence>